<dbReference type="EMBL" id="JATN01000318">
    <property type="protein sequence ID" value="EUC62653.1"/>
    <property type="molecule type" value="Genomic_DNA"/>
</dbReference>
<evidence type="ECO:0000313" key="1">
    <source>
        <dbReference type="EMBL" id="EUC62653.1"/>
    </source>
</evidence>
<organism evidence="1 2">
    <name type="scientific">Rhizoctonia solani AG-3 Rhs1AP</name>
    <dbReference type="NCBI Taxonomy" id="1086054"/>
    <lineage>
        <taxon>Eukaryota</taxon>
        <taxon>Fungi</taxon>
        <taxon>Dikarya</taxon>
        <taxon>Basidiomycota</taxon>
        <taxon>Agaricomycotina</taxon>
        <taxon>Agaricomycetes</taxon>
        <taxon>Cantharellales</taxon>
        <taxon>Ceratobasidiaceae</taxon>
        <taxon>Rhizoctonia</taxon>
    </lineage>
</organism>
<sequence length="262" mass="30566">MYNSSRSQRGYYRPEETDATYSYSSLGSDSWKSDERVAAQKRYIDPKAAEDALVDLQKRLDDYSEEKGFKYYTFAAYSKSGDVHSNAERSRFLDMCDQHLNSYEAQLEKIPTHNNYRLVELNRIMNTDIKTYRGKVTANRESLRRSTDDEYYHDQIAEEVMQANSERLQLKQDLNKFGNDNCFNYADFATYTKDGQVRSDTERSRFLKVCDQGLYCFEHELKEIPTHNSPRLEGLQSDISLGIENYRKKVAASRGSVKGEIW</sequence>
<evidence type="ECO:0000313" key="2">
    <source>
        <dbReference type="Proteomes" id="UP000030108"/>
    </source>
</evidence>
<comment type="caution">
    <text evidence="1">The sequence shown here is derived from an EMBL/GenBank/DDBJ whole genome shotgun (WGS) entry which is preliminary data.</text>
</comment>
<feature type="non-terminal residue" evidence="1">
    <location>
        <position position="262"/>
    </location>
</feature>
<accession>X8JI55</accession>
<name>X8JI55_9AGAM</name>
<dbReference type="AlphaFoldDB" id="X8JI55"/>
<dbReference type="Proteomes" id="UP000030108">
    <property type="component" value="Unassembled WGS sequence"/>
</dbReference>
<protein>
    <submittedName>
        <fullName evidence="1">Uncharacterized protein</fullName>
    </submittedName>
</protein>
<reference evidence="2" key="1">
    <citation type="journal article" date="2014" name="Genome Announc.">
        <title>Draft genome sequence of the plant-pathogenic soil fungus Rhizoctonia solani anastomosis group 3 strain Rhs1AP.</title>
        <authorList>
            <person name="Cubeta M.A."/>
            <person name="Thomas E."/>
            <person name="Dean R.A."/>
            <person name="Jabaji S."/>
            <person name="Neate S.M."/>
            <person name="Tavantzis S."/>
            <person name="Toda T."/>
            <person name="Vilgalys R."/>
            <person name="Bharathan N."/>
            <person name="Fedorova-Abrams N."/>
            <person name="Pakala S.B."/>
            <person name="Pakala S.M."/>
            <person name="Zafar N."/>
            <person name="Joardar V."/>
            <person name="Losada L."/>
            <person name="Nierman W.C."/>
        </authorList>
    </citation>
    <scope>NUCLEOTIDE SEQUENCE [LARGE SCALE GENOMIC DNA]</scope>
    <source>
        <strain evidence="2">AG-3</strain>
    </source>
</reference>
<proteinExistence type="predicted"/>
<gene>
    <name evidence="1" type="ORF">RSOL_425190</name>
</gene>